<keyword evidence="4 5" id="KW-0653">Protein transport</keyword>
<evidence type="ECO:0000256" key="4">
    <source>
        <dbReference type="ARBA" id="ARBA00022927"/>
    </source>
</evidence>
<dbReference type="InterPro" id="IPR032413">
    <property type="entry name" value="Arm_3"/>
</dbReference>
<dbReference type="GO" id="GO:0006606">
    <property type="term" value="P:protein import into nucleus"/>
    <property type="evidence" value="ECO:0007669"/>
    <property type="project" value="InterPro"/>
</dbReference>
<evidence type="ECO:0000313" key="7">
    <source>
        <dbReference type="Proteomes" id="UP001152798"/>
    </source>
</evidence>
<comment type="similarity">
    <text evidence="1 5">Belongs to the importin alpha family.</text>
</comment>
<dbReference type="InterPro" id="IPR016024">
    <property type="entry name" value="ARM-type_fold"/>
</dbReference>
<dbReference type="OrthoDB" id="7537227at2759"/>
<dbReference type="InterPro" id="IPR000225">
    <property type="entry name" value="Armadillo"/>
</dbReference>
<dbReference type="EMBL" id="OV725080">
    <property type="protein sequence ID" value="CAH1400071.1"/>
    <property type="molecule type" value="Genomic_DNA"/>
</dbReference>
<accession>A0A9P0HEA2</accession>
<dbReference type="InterPro" id="IPR011989">
    <property type="entry name" value="ARM-like"/>
</dbReference>
<dbReference type="PANTHER" id="PTHR23316">
    <property type="entry name" value="IMPORTIN ALPHA"/>
    <property type="match status" value="1"/>
</dbReference>
<dbReference type="GO" id="GO:0061608">
    <property type="term" value="F:nuclear import signal receptor activity"/>
    <property type="evidence" value="ECO:0007669"/>
    <property type="project" value="InterPro"/>
</dbReference>
<dbReference type="SMART" id="SM00185">
    <property type="entry name" value="ARM"/>
    <property type="match status" value="5"/>
</dbReference>
<dbReference type="SUPFAM" id="SSF48371">
    <property type="entry name" value="ARM repeat"/>
    <property type="match status" value="1"/>
</dbReference>
<keyword evidence="7" id="KW-1185">Reference proteome</keyword>
<keyword evidence="2 5" id="KW-0813">Transport</keyword>
<evidence type="ECO:0000313" key="6">
    <source>
        <dbReference type="EMBL" id="CAH1400071.1"/>
    </source>
</evidence>
<dbReference type="Gene3D" id="1.25.10.10">
    <property type="entry name" value="Leucine-rich Repeat Variant"/>
    <property type="match status" value="1"/>
</dbReference>
<gene>
    <name evidence="6" type="ORF">NEZAVI_LOCUS9383</name>
</gene>
<dbReference type="AlphaFoldDB" id="A0A9P0HEA2"/>
<evidence type="ECO:0000256" key="5">
    <source>
        <dbReference type="PIRNR" id="PIRNR005673"/>
    </source>
</evidence>
<evidence type="ECO:0000256" key="1">
    <source>
        <dbReference type="ARBA" id="ARBA00010394"/>
    </source>
</evidence>
<dbReference type="PIRSF" id="PIRSF005673">
    <property type="entry name" value="Importin_alpha"/>
    <property type="match status" value="1"/>
</dbReference>
<organism evidence="6 7">
    <name type="scientific">Nezara viridula</name>
    <name type="common">Southern green stink bug</name>
    <name type="synonym">Cimex viridulus</name>
    <dbReference type="NCBI Taxonomy" id="85310"/>
    <lineage>
        <taxon>Eukaryota</taxon>
        <taxon>Metazoa</taxon>
        <taxon>Ecdysozoa</taxon>
        <taxon>Arthropoda</taxon>
        <taxon>Hexapoda</taxon>
        <taxon>Insecta</taxon>
        <taxon>Pterygota</taxon>
        <taxon>Neoptera</taxon>
        <taxon>Paraneoptera</taxon>
        <taxon>Hemiptera</taxon>
        <taxon>Heteroptera</taxon>
        <taxon>Panheteroptera</taxon>
        <taxon>Pentatomomorpha</taxon>
        <taxon>Pentatomoidea</taxon>
        <taxon>Pentatomidae</taxon>
        <taxon>Pentatominae</taxon>
        <taxon>Nezara</taxon>
    </lineage>
</organism>
<dbReference type="Pfam" id="PF00514">
    <property type="entry name" value="Arm"/>
    <property type="match status" value="2"/>
</dbReference>
<evidence type="ECO:0000256" key="3">
    <source>
        <dbReference type="ARBA" id="ARBA00022737"/>
    </source>
</evidence>
<dbReference type="GO" id="GO:0005737">
    <property type="term" value="C:cytoplasm"/>
    <property type="evidence" value="ECO:0007669"/>
    <property type="project" value="InterPro"/>
</dbReference>
<dbReference type="Pfam" id="PF16186">
    <property type="entry name" value="Arm_3"/>
    <property type="match status" value="1"/>
</dbReference>
<reference evidence="6" key="1">
    <citation type="submission" date="2022-01" db="EMBL/GenBank/DDBJ databases">
        <authorList>
            <person name="King R."/>
        </authorList>
    </citation>
    <scope>NUCLEOTIDE SEQUENCE</scope>
</reference>
<evidence type="ECO:0000256" key="2">
    <source>
        <dbReference type="ARBA" id="ARBA00022448"/>
    </source>
</evidence>
<sequence>MRDQEKVGKPEEKDLSYGGGDLKKRFEEFGNKVRKQYTNNLSIKSRSRSNVDAQFNSQVEINASEDNKSNPIIISQKFIDIMYYGSPEDRMKGVKFIRKLLSSPQPPIDDVLQAGLLPILVHLMKCKSDLMQYEAAWSLTNILSGSSVHVRYVIEAGAVPCFIRLLSSSSEDVQEQCAWAIGNIAGDMDDFRIYVLELGAMYSLLQMMESTASLKLLQTGAWAVCNICINNKDFKSISIAIPVLGRFLSHDDVDFIYNCTLALVHLSDGEERIGQIIKNRIVPSVIKLLANEKDCILPHLLKILVNVSLGKECDLNSLMECDVLHALMRFLDSPKESYRFKSASIVANMALGNCQHISYIINDKLTISKILSSIGKDTDRVCKQAVYTLRNISKRGNLEQVLRLTEKCVINKLCYVLTSSNASIVFAALLCLEKLLSLREQKVEKEGAYNEVALTIEECGGLEKIEELQSHGNHEIYHKAYEIMEQYFSTEELSFTERPKF</sequence>
<proteinExistence type="inferred from homology"/>
<dbReference type="InterPro" id="IPR024931">
    <property type="entry name" value="Importin_alpha"/>
</dbReference>
<protein>
    <recommendedName>
        <fullName evidence="5">Importin subunit alpha</fullName>
    </recommendedName>
</protein>
<dbReference type="Proteomes" id="UP001152798">
    <property type="component" value="Chromosome 4"/>
</dbReference>
<name>A0A9P0HEA2_NEZVI</name>
<keyword evidence="3" id="KW-0677">Repeat</keyword>